<comment type="caution">
    <text evidence="1">The sequence shown here is derived from an EMBL/GenBank/DDBJ whole genome shotgun (WGS) entry which is preliminary data.</text>
</comment>
<gene>
    <name evidence="1" type="ORF">CCUG60884_00211</name>
</gene>
<proteinExistence type="predicted"/>
<evidence type="ECO:0000313" key="2">
    <source>
        <dbReference type="Proteomes" id="UP000294604"/>
    </source>
</evidence>
<dbReference type="RefSeq" id="WP_134080907.1">
    <property type="nucleotide sequence ID" value="NZ_PECL01000002.1"/>
</dbReference>
<dbReference type="Proteomes" id="UP000294604">
    <property type="component" value="Unassembled WGS sequence"/>
</dbReference>
<sequence>MDDIPLLPRGLTGDGLQPDIDVRIAYWFGIRMHCYGWTLRSFTFAICAGRQVAKLVAVCPDGQVRTYRADRLIDDGDLPAMFVNAVRNLGAAGGHAPVMQLRALLHAVLSPAVQRRWAAAYRHQRRQPKPVGGKQYVPLSASFEQGRW</sequence>
<protein>
    <submittedName>
        <fullName evidence="1">Uncharacterized protein</fullName>
    </submittedName>
</protein>
<reference evidence="1 2" key="1">
    <citation type="journal article" date="2019" name="Sci. Rep.">
        <title>Extended insight into the Mycobacterium chelonae-abscessus complex through whole genome sequencing of Mycobacterium salmoniphilum outbreak and Mycobacterium salmoniphilum-like strains.</title>
        <authorList>
            <person name="Behra P.R.K."/>
            <person name="Das S."/>
            <person name="Pettersson B.M.F."/>
            <person name="Shirreff L."/>
            <person name="DuCote T."/>
            <person name="Jacobsson K.G."/>
            <person name="Ennis D.G."/>
            <person name="Kirsebom L.A."/>
        </authorList>
    </citation>
    <scope>NUCLEOTIDE SEQUENCE [LARGE SCALE GENOMIC DNA]</scope>
    <source>
        <strain evidence="1 2">CCUG 60884</strain>
    </source>
</reference>
<organism evidence="1 2">
    <name type="scientific">Mycobacteroides salmoniphilum</name>
    <dbReference type="NCBI Taxonomy" id="404941"/>
    <lineage>
        <taxon>Bacteria</taxon>
        <taxon>Bacillati</taxon>
        <taxon>Actinomycetota</taxon>
        <taxon>Actinomycetes</taxon>
        <taxon>Mycobacteriales</taxon>
        <taxon>Mycobacteriaceae</taxon>
        <taxon>Mycobacteroides</taxon>
    </lineage>
</organism>
<name>A0A4R8T079_9MYCO</name>
<accession>A0A4R8T079</accession>
<evidence type="ECO:0000313" key="1">
    <source>
        <dbReference type="EMBL" id="TEA09221.1"/>
    </source>
</evidence>
<dbReference type="AlphaFoldDB" id="A0A4R8T079"/>
<dbReference type="EMBL" id="PECL01000002">
    <property type="protein sequence ID" value="TEA09221.1"/>
    <property type="molecule type" value="Genomic_DNA"/>
</dbReference>